<dbReference type="SMART" id="SM00343">
    <property type="entry name" value="ZnF_C2HC"/>
    <property type="match status" value="7"/>
</dbReference>
<sequence length="306" mass="33695">MMQSVAARLAPTPGLRQAECSRVPSHWLRAERHENRAFPAKEPLFSKLLAACRLRRPQGGGGTPARAAPLPYARPCYLGNGSRGRSESQRAGPRKKRRNCATRWAGTQLRDSTVPRKEILPGGICLSVLGHMVLTTASIFHAGSKPDRNKCFKCGRSGPQTQECSTRGGHGFGMRSYGKDICYRCDESGHLAKECDLQENEACSHCHRGGHIAKDCKEPKREQEQCCYNCGKPGHLAHDSGHADEQECYSCREFGHIQTDCTKVKCYRCGKIGHVAINSSKTSEANCYRCGESEHLAQECTTEATT</sequence>
<dbReference type="RefSeq" id="XP_006874726.1">
    <property type="nucleotide sequence ID" value="XM_006874664.1"/>
</dbReference>
<dbReference type="GeneID" id="102834779"/>
<dbReference type="Proteomes" id="UP000504623">
    <property type="component" value="Unplaced"/>
</dbReference>
<dbReference type="AlphaFoldDB" id="A0A9B0X0I4"/>
<dbReference type="Pfam" id="PF00098">
    <property type="entry name" value="zf-CCHC"/>
    <property type="match status" value="5"/>
</dbReference>
<reference evidence="9" key="1">
    <citation type="submission" date="2025-08" db="UniProtKB">
        <authorList>
            <consortium name="RefSeq"/>
        </authorList>
    </citation>
    <scope>IDENTIFICATION</scope>
    <source>
        <tissue evidence="9">Spleen</tissue>
    </source>
</reference>
<keyword evidence="3 5" id="KW-0863">Zinc-finger</keyword>
<dbReference type="InterPro" id="IPR036875">
    <property type="entry name" value="Znf_CCHC_sf"/>
</dbReference>
<dbReference type="InterPro" id="IPR001878">
    <property type="entry name" value="Znf_CCHC"/>
</dbReference>
<dbReference type="OrthoDB" id="427960at2759"/>
<evidence type="ECO:0000256" key="1">
    <source>
        <dbReference type="ARBA" id="ARBA00022723"/>
    </source>
</evidence>
<dbReference type="Gene3D" id="4.10.60.10">
    <property type="entry name" value="Zinc finger, CCHC-type"/>
    <property type="match status" value="3"/>
</dbReference>
<proteinExistence type="predicted"/>
<evidence type="ECO:0000259" key="7">
    <source>
        <dbReference type="PROSITE" id="PS50158"/>
    </source>
</evidence>
<dbReference type="PANTHER" id="PTHR47103:SF8">
    <property type="entry name" value="DNA-BINDING PROTEIN"/>
    <property type="match status" value="1"/>
</dbReference>
<dbReference type="PANTHER" id="PTHR47103">
    <property type="entry name" value="DNA-BINDING PROTEIN"/>
    <property type="match status" value="1"/>
</dbReference>
<evidence type="ECO:0000256" key="3">
    <source>
        <dbReference type="ARBA" id="ARBA00022771"/>
    </source>
</evidence>
<evidence type="ECO:0000256" key="6">
    <source>
        <dbReference type="SAM" id="MobiDB-lite"/>
    </source>
</evidence>
<gene>
    <name evidence="9" type="primary">LOC102834779</name>
</gene>
<evidence type="ECO:0000256" key="2">
    <source>
        <dbReference type="ARBA" id="ARBA00022737"/>
    </source>
</evidence>
<keyword evidence="2" id="KW-0677">Repeat</keyword>
<feature type="region of interest" description="Disordered" evidence="6">
    <location>
        <begin position="81"/>
        <end position="103"/>
    </location>
</feature>
<keyword evidence="4" id="KW-0862">Zinc</keyword>
<feature type="domain" description="CCHC-type" evidence="7">
    <location>
        <begin position="182"/>
        <end position="195"/>
    </location>
</feature>
<dbReference type="PROSITE" id="PS50158">
    <property type="entry name" value="ZF_CCHC"/>
    <property type="match status" value="5"/>
</dbReference>
<keyword evidence="8" id="KW-1185">Reference proteome</keyword>
<name>A0A9B0X0I4_CHRAS</name>
<evidence type="ECO:0000313" key="9">
    <source>
        <dbReference type="RefSeq" id="XP_006874726.1"/>
    </source>
</evidence>
<evidence type="ECO:0000256" key="5">
    <source>
        <dbReference type="PROSITE-ProRule" id="PRU00047"/>
    </source>
</evidence>
<feature type="domain" description="CCHC-type" evidence="7">
    <location>
        <begin position="287"/>
        <end position="300"/>
    </location>
</feature>
<dbReference type="GO" id="GO:0008270">
    <property type="term" value="F:zinc ion binding"/>
    <property type="evidence" value="ECO:0007669"/>
    <property type="project" value="UniProtKB-KW"/>
</dbReference>
<dbReference type="SUPFAM" id="SSF57756">
    <property type="entry name" value="Retrovirus zinc finger-like domains"/>
    <property type="match status" value="3"/>
</dbReference>
<feature type="domain" description="CCHC-type" evidence="7">
    <location>
        <begin position="248"/>
        <end position="263"/>
    </location>
</feature>
<accession>A0A9B0X0I4</accession>
<feature type="domain" description="CCHC-type" evidence="7">
    <location>
        <begin position="227"/>
        <end position="239"/>
    </location>
</feature>
<protein>
    <submittedName>
        <fullName evidence="9">Cellular nucleic acid-binding protein-like</fullName>
    </submittedName>
</protein>
<keyword evidence="1" id="KW-0479">Metal-binding</keyword>
<evidence type="ECO:0000313" key="8">
    <source>
        <dbReference type="Proteomes" id="UP000504623"/>
    </source>
</evidence>
<organism evidence="8 9">
    <name type="scientific">Chrysochloris asiatica</name>
    <name type="common">Cape golden mole</name>
    <dbReference type="NCBI Taxonomy" id="185453"/>
    <lineage>
        <taxon>Eukaryota</taxon>
        <taxon>Metazoa</taxon>
        <taxon>Chordata</taxon>
        <taxon>Craniata</taxon>
        <taxon>Vertebrata</taxon>
        <taxon>Euteleostomi</taxon>
        <taxon>Mammalia</taxon>
        <taxon>Eutheria</taxon>
        <taxon>Afrotheria</taxon>
        <taxon>Chrysochloridae</taxon>
        <taxon>Chrysochlorinae</taxon>
        <taxon>Chrysochloris</taxon>
    </lineage>
</organism>
<evidence type="ECO:0000256" key="4">
    <source>
        <dbReference type="ARBA" id="ARBA00022833"/>
    </source>
</evidence>
<feature type="domain" description="CCHC-type" evidence="7">
    <location>
        <begin position="203"/>
        <end position="218"/>
    </location>
</feature>
<dbReference type="GO" id="GO:0003676">
    <property type="term" value="F:nucleic acid binding"/>
    <property type="evidence" value="ECO:0007669"/>
    <property type="project" value="InterPro"/>
</dbReference>